<sequence>MAQIKWTTEMNSHLIESYRNDQGVLLGNEVTWDGKLKNDYEKLLVVAFNKKFNKNYSDEAIVKRWETIRDQVTACSRKIKIAASDGVTAGQLTSYNACQDFLLNHISHKSEGKRAGTKSRHILMSSYQNVKSSKSGHEMSDKILEQPSCSIVRITPNDGVVRDSVKTFEECMLIDVDDEVDDETLIRKLFEVNEECASISSTSSLKNACTSDTEYAYSVQDLCNDGTGICNPTINSEFAKQGLSSSLSTKMSMQPKINTNELEKTDSSMQKQEVPPLDLNFPKKPKNTKTEQKQAQQLQQDLENLYNQVDALQDELMIDDIVASIRASFDKLENQKKDYALKRIIAIIKKYY</sequence>
<protein>
    <submittedName>
        <fullName evidence="1">Uncharacterized protein</fullName>
    </submittedName>
</protein>
<keyword evidence="2" id="KW-1185">Reference proteome</keyword>
<accession>A0ACC2PGH3</accession>
<comment type="caution">
    <text evidence="1">The sequence shown here is derived from an EMBL/GenBank/DDBJ whole genome shotgun (WGS) entry which is preliminary data.</text>
</comment>
<evidence type="ECO:0000313" key="2">
    <source>
        <dbReference type="Proteomes" id="UP001239111"/>
    </source>
</evidence>
<reference evidence="1" key="1">
    <citation type="submission" date="2023-04" db="EMBL/GenBank/DDBJ databases">
        <title>A chromosome-level genome assembly of the parasitoid wasp Eretmocerus hayati.</title>
        <authorList>
            <person name="Zhong Y."/>
            <person name="Liu S."/>
            <person name="Liu Y."/>
        </authorList>
    </citation>
    <scope>NUCLEOTIDE SEQUENCE</scope>
    <source>
        <strain evidence="1">ZJU_SS_LIU_2023</strain>
    </source>
</reference>
<proteinExistence type="predicted"/>
<name>A0ACC2PGH3_9HYME</name>
<organism evidence="1 2">
    <name type="scientific">Eretmocerus hayati</name>
    <dbReference type="NCBI Taxonomy" id="131215"/>
    <lineage>
        <taxon>Eukaryota</taxon>
        <taxon>Metazoa</taxon>
        <taxon>Ecdysozoa</taxon>
        <taxon>Arthropoda</taxon>
        <taxon>Hexapoda</taxon>
        <taxon>Insecta</taxon>
        <taxon>Pterygota</taxon>
        <taxon>Neoptera</taxon>
        <taxon>Endopterygota</taxon>
        <taxon>Hymenoptera</taxon>
        <taxon>Apocrita</taxon>
        <taxon>Proctotrupomorpha</taxon>
        <taxon>Chalcidoidea</taxon>
        <taxon>Aphelinidae</taxon>
        <taxon>Aphelininae</taxon>
        <taxon>Eretmocerus</taxon>
    </lineage>
</organism>
<dbReference type="EMBL" id="CM056741">
    <property type="protein sequence ID" value="KAJ8682562.1"/>
    <property type="molecule type" value="Genomic_DNA"/>
</dbReference>
<gene>
    <name evidence="1" type="ORF">QAD02_018354</name>
</gene>
<dbReference type="Proteomes" id="UP001239111">
    <property type="component" value="Chromosome 1"/>
</dbReference>
<evidence type="ECO:0000313" key="1">
    <source>
        <dbReference type="EMBL" id="KAJ8682562.1"/>
    </source>
</evidence>